<accession>Q21Q80</accession>
<evidence type="ECO:0000259" key="1">
    <source>
        <dbReference type="SMART" id="SM00891"/>
    </source>
</evidence>
<keyword evidence="2" id="KW-0614">Plasmid</keyword>
<organism evidence="2 3">
    <name type="scientific">Albidiferax ferrireducens (strain ATCC BAA-621 / DSM 15236 / T118)</name>
    <name type="common">Rhodoferax ferrireducens</name>
    <dbReference type="NCBI Taxonomy" id="338969"/>
    <lineage>
        <taxon>Bacteria</taxon>
        <taxon>Pseudomonadati</taxon>
        <taxon>Pseudomonadota</taxon>
        <taxon>Betaproteobacteria</taxon>
        <taxon>Burkholderiales</taxon>
        <taxon>Comamonadaceae</taxon>
        <taxon>Rhodoferax</taxon>
    </lineage>
</organism>
<sequence length="190" mass="21762">MTLRAVPPTTSRLIVKRGGSAITSKIPKPVVLVDTREQQPFTFERFPNWIASERRTTLPTGDYSILDMEHLVALERKSLPDLIGTLMHNRQRFFRECERLTTFRWRALLVEASYHDVKSPYVNCEYTSAAPNGVSGTLDALEVKFGIPVIYASKHRALAEEKTASWLSKLYTYWWLEENGMGRVLQEGDL</sequence>
<dbReference type="HOGENOM" id="CLU_129347_0_0_4"/>
<dbReference type="RefSeq" id="WP_011458674.1">
    <property type="nucleotide sequence ID" value="NC_007901.1"/>
</dbReference>
<dbReference type="eggNOG" id="COG1948">
    <property type="taxonomic scope" value="Bacteria"/>
</dbReference>
<dbReference type="SUPFAM" id="SSF52980">
    <property type="entry name" value="Restriction endonuclease-like"/>
    <property type="match status" value="1"/>
</dbReference>
<dbReference type="OrthoDB" id="5401892at2"/>
<gene>
    <name evidence="2" type="ordered locus">Rfer_4379</name>
</gene>
<proteinExistence type="predicted"/>
<reference evidence="3" key="1">
    <citation type="submission" date="2006-02" db="EMBL/GenBank/DDBJ databases">
        <title>Complete sequence of plasmid 1 of Rhodoferax ferrireducens DSM 15236.</title>
        <authorList>
            <person name="Copeland A."/>
            <person name="Lucas S."/>
            <person name="Lapidus A."/>
            <person name="Barry K."/>
            <person name="Detter J.C."/>
            <person name="Glavina del Rio T."/>
            <person name="Hammon N."/>
            <person name="Israni S."/>
            <person name="Pitluck S."/>
            <person name="Brettin T."/>
            <person name="Bruce D."/>
            <person name="Han C."/>
            <person name="Tapia R."/>
            <person name="Gilna P."/>
            <person name="Kiss H."/>
            <person name="Schmutz J."/>
            <person name="Larimer F."/>
            <person name="Land M."/>
            <person name="Kyrpides N."/>
            <person name="Ivanova N."/>
            <person name="Richardson P."/>
        </authorList>
    </citation>
    <scope>NUCLEOTIDE SEQUENCE [LARGE SCALE GENOMIC DNA]</scope>
    <source>
        <strain evidence="3">ATCC BAA-621 / DSM 15236 / T118</strain>
        <plasmid evidence="3">Plasmid pDSM15236</plasmid>
    </source>
</reference>
<dbReference type="AlphaFoldDB" id="Q21Q80"/>
<evidence type="ECO:0000313" key="3">
    <source>
        <dbReference type="Proteomes" id="UP000008332"/>
    </source>
</evidence>
<dbReference type="Gene3D" id="3.40.50.10130">
    <property type="match status" value="1"/>
</dbReference>
<dbReference type="InterPro" id="IPR011335">
    <property type="entry name" value="Restrct_endonuc-II-like"/>
</dbReference>
<dbReference type="EMBL" id="CP000268">
    <property type="protein sequence ID" value="ABD72065.1"/>
    <property type="molecule type" value="Genomic_DNA"/>
</dbReference>
<dbReference type="InterPro" id="IPR006166">
    <property type="entry name" value="ERCC4_domain"/>
</dbReference>
<dbReference type="GO" id="GO:0006259">
    <property type="term" value="P:DNA metabolic process"/>
    <property type="evidence" value="ECO:0007669"/>
    <property type="project" value="UniProtKB-ARBA"/>
</dbReference>
<name>Q21Q80_ALBFT</name>
<dbReference type="KEGG" id="rfr:Rfer_4379"/>
<dbReference type="SMART" id="SM00891">
    <property type="entry name" value="ERCC4"/>
    <property type="match status" value="1"/>
</dbReference>
<feature type="domain" description="ERCC4" evidence="1">
    <location>
        <begin position="30"/>
        <end position="114"/>
    </location>
</feature>
<evidence type="ECO:0000313" key="2">
    <source>
        <dbReference type="EMBL" id="ABD72065.1"/>
    </source>
</evidence>
<dbReference type="Pfam" id="PF02732">
    <property type="entry name" value="ERCC4"/>
    <property type="match status" value="1"/>
</dbReference>
<protein>
    <submittedName>
        <fullName evidence="2">ERCC4</fullName>
    </submittedName>
</protein>
<dbReference type="Proteomes" id="UP000008332">
    <property type="component" value="Plasmid unnamed1"/>
</dbReference>
<geneLocation type="plasmid" evidence="3">
    <name>pDSM15236</name>
</geneLocation>
<keyword evidence="3" id="KW-1185">Reference proteome</keyword>
<dbReference type="GO" id="GO:0003677">
    <property type="term" value="F:DNA binding"/>
    <property type="evidence" value="ECO:0007669"/>
    <property type="project" value="InterPro"/>
</dbReference>
<dbReference type="GO" id="GO:0004518">
    <property type="term" value="F:nuclease activity"/>
    <property type="evidence" value="ECO:0007669"/>
    <property type="project" value="InterPro"/>
</dbReference>